<organism evidence="1 2">
    <name type="scientific">Cylicocyclus nassatus</name>
    <name type="common">Nematode worm</name>
    <dbReference type="NCBI Taxonomy" id="53992"/>
    <lineage>
        <taxon>Eukaryota</taxon>
        <taxon>Metazoa</taxon>
        <taxon>Ecdysozoa</taxon>
        <taxon>Nematoda</taxon>
        <taxon>Chromadorea</taxon>
        <taxon>Rhabditida</taxon>
        <taxon>Rhabditina</taxon>
        <taxon>Rhabditomorpha</taxon>
        <taxon>Strongyloidea</taxon>
        <taxon>Strongylidae</taxon>
        <taxon>Cylicocyclus</taxon>
    </lineage>
</organism>
<gene>
    <name evidence="1" type="ORF">CYNAS_LOCUS2949</name>
</gene>
<evidence type="ECO:0000313" key="1">
    <source>
        <dbReference type="EMBL" id="CAJ0590966.1"/>
    </source>
</evidence>
<keyword evidence="2" id="KW-1185">Reference proteome</keyword>
<dbReference type="EMBL" id="CATQJL010000001">
    <property type="protein sequence ID" value="CAJ0590966.1"/>
    <property type="molecule type" value="Genomic_DNA"/>
</dbReference>
<accession>A0AA36DNK4</accession>
<proteinExistence type="predicted"/>
<dbReference type="AlphaFoldDB" id="A0AA36DNK4"/>
<evidence type="ECO:0000313" key="2">
    <source>
        <dbReference type="Proteomes" id="UP001176961"/>
    </source>
</evidence>
<name>A0AA36DNK4_CYLNA</name>
<sequence length="83" mass="9067">MISDVEVEKTLLKNGMANVCQLFTSNDIGGVRVASVLYEKGTKLFVVGILRFFSNEHGVFLPKQLEEQCARDSFVGNGDNGGK</sequence>
<reference evidence="1" key="1">
    <citation type="submission" date="2023-07" db="EMBL/GenBank/DDBJ databases">
        <authorList>
            <consortium name="CYATHOMIX"/>
        </authorList>
    </citation>
    <scope>NUCLEOTIDE SEQUENCE</scope>
    <source>
        <strain evidence="1">N/A</strain>
    </source>
</reference>
<comment type="caution">
    <text evidence="1">The sequence shown here is derived from an EMBL/GenBank/DDBJ whole genome shotgun (WGS) entry which is preliminary data.</text>
</comment>
<protein>
    <submittedName>
        <fullName evidence="1">Uncharacterized protein</fullName>
    </submittedName>
</protein>
<dbReference type="Proteomes" id="UP001176961">
    <property type="component" value="Unassembled WGS sequence"/>
</dbReference>